<sequence length="69" mass="7394">MPLHDAAISEKVGGADYDASGKQELAGFGDEVEDELDVSSYQCKVANACSREVFCALILCTVLCYLLAF</sequence>
<organism evidence="1 2">
    <name type="scientific">Dictyobacter halimunensis</name>
    <dbReference type="NCBI Taxonomy" id="3026934"/>
    <lineage>
        <taxon>Bacteria</taxon>
        <taxon>Bacillati</taxon>
        <taxon>Chloroflexota</taxon>
        <taxon>Ktedonobacteria</taxon>
        <taxon>Ktedonobacterales</taxon>
        <taxon>Dictyobacteraceae</taxon>
        <taxon>Dictyobacter</taxon>
    </lineage>
</organism>
<name>A0ABQ6FKU9_9CHLR</name>
<comment type="caution">
    <text evidence="1">The sequence shown here is derived from an EMBL/GenBank/DDBJ whole genome shotgun (WGS) entry which is preliminary data.</text>
</comment>
<keyword evidence="2" id="KW-1185">Reference proteome</keyword>
<dbReference type="EMBL" id="BSRI01000001">
    <property type="protein sequence ID" value="GLV54323.1"/>
    <property type="molecule type" value="Genomic_DNA"/>
</dbReference>
<reference evidence="1 2" key="1">
    <citation type="submission" date="2023-02" db="EMBL/GenBank/DDBJ databases">
        <title>Dictyobacter halimunensis sp. nov., a new member of the class Ktedonobacteria from forest soil in a geothermal area.</title>
        <authorList>
            <person name="Rachmania M.K."/>
            <person name="Ningsih F."/>
            <person name="Sakai Y."/>
            <person name="Yabe S."/>
            <person name="Yokota A."/>
            <person name="Sjamsuridzal W."/>
        </authorList>
    </citation>
    <scope>NUCLEOTIDE SEQUENCE [LARGE SCALE GENOMIC DNA]</scope>
    <source>
        <strain evidence="1 2">S3.2.2.5</strain>
    </source>
</reference>
<accession>A0ABQ6FKU9</accession>
<dbReference type="Proteomes" id="UP001344906">
    <property type="component" value="Unassembled WGS sequence"/>
</dbReference>
<evidence type="ECO:0000313" key="1">
    <source>
        <dbReference type="EMBL" id="GLV54323.1"/>
    </source>
</evidence>
<protein>
    <submittedName>
        <fullName evidence="1">Uncharacterized protein</fullName>
    </submittedName>
</protein>
<evidence type="ECO:0000313" key="2">
    <source>
        <dbReference type="Proteomes" id="UP001344906"/>
    </source>
</evidence>
<proteinExistence type="predicted"/>
<gene>
    <name evidence="1" type="ORF">KDH_11710</name>
</gene>